<dbReference type="InterPro" id="IPR017871">
    <property type="entry name" value="ABC_transporter-like_CS"/>
</dbReference>
<dbReference type="PANTHER" id="PTHR43790">
    <property type="entry name" value="CARBOHYDRATE TRANSPORT ATP-BINDING PROTEIN MG119-RELATED"/>
    <property type="match status" value="1"/>
</dbReference>
<dbReference type="PROSITE" id="PS50893">
    <property type="entry name" value="ABC_TRANSPORTER_2"/>
    <property type="match status" value="1"/>
</dbReference>
<dbReference type="EMBL" id="BAAAHP010000249">
    <property type="protein sequence ID" value="GAA0903063.1"/>
    <property type="molecule type" value="Genomic_DNA"/>
</dbReference>
<gene>
    <name evidence="4" type="ORF">GCM10009559_70510</name>
</gene>
<accession>A0ABP3YR27</accession>
<evidence type="ECO:0000313" key="5">
    <source>
        <dbReference type="Proteomes" id="UP001499967"/>
    </source>
</evidence>
<evidence type="ECO:0000256" key="2">
    <source>
        <dbReference type="ARBA" id="ARBA00022840"/>
    </source>
</evidence>
<dbReference type="PANTHER" id="PTHR43790:SF8">
    <property type="entry name" value="SUGAR ABC TRANSPORTER ATP-BINDING PROTEIN"/>
    <property type="match status" value="1"/>
</dbReference>
<evidence type="ECO:0000256" key="1">
    <source>
        <dbReference type="ARBA" id="ARBA00022741"/>
    </source>
</evidence>
<evidence type="ECO:0000313" key="4">
    <source>
        <dbReference type="EMBL" id="GAA0903063.1"/>
    </source>
</evidence>
<dbReference type="InterPro" id="IPR003593">
    <property type="entry name" value="AAA+_ATPase"/>
</dbReference>
<dbReference type="InterPro" id="IPR027417">
    <property type="entry name" value="P-loop_NTPase"/>
</dbReference>
<name>A0ABP3YR27_9PSEU</name>
<dbReference type="PROSITE" id="PS00211">
    <property type="entry name" value="ABC_TRANSPORTER_1"/>
    <property type="match status" value="1"/>
</dbReference>
<dbReference type="Gene3D" id="3.40.50.300">
    <property type="entry name" value="P-loop containing nucleotide triphosphate hydrolases"/>
    <property type="match status" value="1"/>
</dbReference>
<organism evidence="4 5">
    <name type="scientific">Pseudonocardia zijingensis</name>
    <dbReference type="NCBI Taxonomy" id="153376"/>
    <lineage>
        <taxon>Bacteria</taxon>
        <taxon>Bacillati</taxon>
        <taxon>Actinomycetota</taxon>
        <taxon>Actinomycetes</taxon>
        <taxon>Pseudonocardiales</taxon>
        <taxon>Pseudonocardiaceae</taxon>
        <taxon>Pseudonocardia</taxon>
    </lineage>
</organism>
<dbReference type="InterPro" id="IPR003439">
    <property type="entry name" value="ABC_transporter-like_ATP-bd"/>
</dbReference>
<comment type="caution">
    <text evidence="4">The sequence shown here is derived from an EMBL/GenBank/DDBJ whole genome shotgun (WGS) entry which is preliminary data.</text>
</comment>
<proteinExistence type="predicted"/>
<feature type="domain" description="ABC transporter" evidence="3">
    <location>
        <begin position="5"/>
        <end position="241"/>
    </location>
</feature>
<keyword evidence="1" id="KW-0547">Nucleotide-binding</keyword>
<dbReference type="InterPro" id="IPR050107">
    <property type="entry name" value="ABC_carbohydrate_import_ATPase"/>
</dbReference>
<protein>
    <submittedName>
        <fullName evidence="4">ATP-binding cassette domain-containing protein</fullName>
    </submittedName>
</protein>
<evidence type="ECO:0000259" key="3">
    <source>
        <dbReference type="PROSITE" id="PS50893"/>
    </source>
</evidence>
<dbReference type="Proteomes" id="UP001499967">
    <property type="component" value="Unassembled WGS sequence"/>
</dbReference>
<keyword evidence="5" id="KW-1185">Reference proteome</keyword>
<dbReference type="GO" id="GO:0005524">
    <property type="term" value="F:ATP binding"/>
    <property type="evidence" value="ECO:0007669"/>
    <property type="project" value="UniProtKB-KW"/>
</dbReference>
<sequence length="243" mass="26342">MTAILAVEDLSLSFGSVQALRDVTLALAPGEITALVGDNGAGKSTLVRCMSGVHRPESGRILLDGEPVAFRSAEDARHAGIETVHQNLALVEDLTVWQNLFLNRELTRGPFLDRAAMRRRAQEMVSELAVNVPAVGSRVRRLSGGQRQAVAICRAAGFDSRLVIMDEPTASLGVQETERVEHLIRGLRDKGRAVLLISHDFQQVLRLSDQVWVMRSGRCVGGRRTKDTTGEEIVSLVTGALAA</sequence>
<dbReference type="SUPFAM" id="SSF52540">
    <property type="entry name" value="P-loop containing nucleoside triphosphate hydrolases"/>
    <property type="match status" value="1"/>
</dbReference>
<reference evidence="5" key="1">
    <citation type="journal article" date="2019" name="Int. J. Syst. Evol. Microbiol.">
        <title>The Global Catalogue of Microorganisms (GCM) 10K type strain sequencing project: providing services to taxonomists for standard genome sequencing and annotation.</title>
        <authorList>
            <consortium name="The Broad Institute Genomics Platform"/>
            <consortium name="The Broad Institute Genome Sequencing Center for Infectious Disease"/>
            <person name="Wu L."/>
            <person name="Ma J."/>
        </authorList>
    </citation>
    <scope>NUCLEOTIDE SEQUENCE [LARGE SCALE GENOMIC DNA]</scope>
    <source>
        <strain evidence="5">JCM 11117</strain>
    </source>
</reference>
<dbReference type="SMART" id="SM00382">
    <property type="entry name" value="AAA"/>
    <property type="match status" value="1"/>
</dbReference>
<dbReference type="CDD" id="cd03216">
    <property type="entry name" value="ABC_Carb_Monos_I"/>
    <property type="match status" value="1"/>
</dbReference>
<dbReference type="RefSeq" id="WP_343946120.1">
    <property type="nucleotide sequence ID" value="NZ_BAAAHP010000249.1"/>
</dbReference>
<keyword evidence="2 4" id="KW-0067">ATP-binding</keyword>
<dbReference type="Pfam" id="PF00005">
    <property type="entry name" value="ABC_tran"/>
    <property type="match status" value="1"/>
</dbReference>